<name>A0ABY7D2Z3_9BASI</name>
<feature type="transmembrane region" description="Helical" evidence="2">
    <location>
        <begin position="48"/>
        <end position="69"/>
    </location>
</feature>
<evidence type="ECO:0000313" key="4">
    <source>
        <dbReference type="Proteomes" id="UP001164743"/>
    </source>
</evidence>
<proteinExistence type="predicted"/>
<dbReference type="Proteomes" id="UP001164743">
    <property type="component" value="Chromosome 15A"/>
</dbReference>
<gene>
    <name evidence="3" type="ORF">PtA15_15A387</name>
</gene>
<keyword evidence="2" id="KW-1133">Transmembrane helix</keyword>
<dbReference type="EMBL" id="CP110435">
    <property type="protein sequence ID" value="WAQ91994.1"/>
    <property type="molecule type" value="Genomic_DNA"/>
</dbReference>
<keyword evidence="2" id="KW-0472">Membrane</keyword>
<feature type="region of interest" description="Disordered" evidence="1">
    <location>
        <begin position="1"/>
        <end position="40"/>
    </location>
</feature>
<keyword evidence="4" id="KW-1185">Reference proteome</keyword>
<dbReference type="RefSeq" id="XP_053027549.1">
    <property type="nucleotide sequence ID" value="XM_053163588.1"/>
</dbReference>
<keyword evidence="2" id="KW-0812">Transmembrane</keyword>
<protein>
    <submittedName>
        <fullName evidence="3">Uncharacterized protein</fullName>
    </submittedName>
</protein>
<sequence>MEAGKGYKSAAKSVWRNPSAHTTHLPEPHTQSTTTSILKTKKTDKMSIPAAFLLAFVMVLQAATISAAPTEMKPKICRRDGSMATKGC</sequence>
<reference evidence="3" key="1">
    <citation type="submission" date="2022-10" db="EMBL/GenBank/DDBJ databases">
        <title>Puccinia triticina Genome sequencing and assembly.</title>
        <authorList>
            <person name="Li C."/>
        </authorList>
    </citation>
    <scope>NUCLEOTIDE SEQUENCE</scope>
    <source>
        <strain evidence="3">Pt15</strain>
    </source>
</reference>
<evidence type="ECO:0000256" key="1">
    <source>
        <dbReference type="SAM" id="MobiDB-lite"/>
    </source>
</evidence>
<organism evidence="3 4">
    <name type="scientific">Puccinia triticina</name>
    <dbReference type="NCBI Taxonomy" id="208348"/>
    <lineage>
        <taxon>Eukaryota</taxon>
        <taxon>Fungi</taxon>
        <taxon>Dikarya</taxon>
        <taxon>Basidiomycota</taxon>
        <taxon>Pucciniomycotina</taxon>
        <taxon>Pucciniomycetes</taxon>
        <taxon>Pucciniales</taxon>
        <taxon>Pucciniaceae</taxon>
        <taxon>Puccinia</taxon>
    </lineage>
</organism>
<dbReference type="GeneID" id="77804483"/>
<evidence type="ECO:0000313" key="3">
    <source>
        <dbReference type="EMBL" id="WAQ91994.1"/>
    </source>
</evidence>
<evidence type="ECO:0000256" key="2">
    <source>
        <dbReference type="SAM" id="Phobius"/>
    </source>
</evidence>
<accession>A0ABY7D2Z3</accession>